<dbReference type="EMBL" id="OU895878">
    <property type="protein sequence ID" value="CAG9805939.1"/>
    <property type="molecule type" value="Genomic_DNA"/>
</dbReference>
<proteinExistence type="predicted"/>
<dbReference type="AlphaFoldDB" id="A0A9N9WUL3"/>
<gene>
    <name evidence="1" type="ORF">CHIRRI_LOCUS8805</name>
</gene>
<protein>
    <submittedName>
        <fullName evidence="1">Uncharacterized protein</fullName>
    </submittedName>
</protein>
<name>A0A9N9WUL3_9DIPT</name>
<dbReference type="OrthoDB" id="10636117at2759"/>
<dbReference type="Proteomes" id="UP001153620">
    <property type="component" value="Chromosome 2"/>
</dbReference>
<reference evidence="1" key="2">
    <citation type="submission" date="2022-10" db="EMBL/GenBank/DDBJ databases">
        <authorList>
            <consortium name="ENA_rothamsted_submissions"/>
            <consortium name="culmorum"/>
            <person name="King R."/>
        </authorList>
    </citation>
    <scope>NUCLEOTIDE SEQUENCE</scope>
</reference>
<evidence type="ECO:0000313" key="2">
    <source>
        <dbReference type="Proteomes" id="UP001153620"/>
    </source>
</evidence>
<evidence type="ECO:0000313" key="1">
    <source>
        <dbReference type="EMBL" id="CAG9805939.1"/>
    </source>
</evidence>
<keyword evidence="2" id="KW-1185">Reference proteome</keyword>
<reference evidence="1" key="1">
    <citation type="submission" date="2022-01" db="EMBL/GenBank/DDBJ databases">
        <authorList>
            <person name="King R."/>
        </authorList>
    </citation>
    <scope>NUCLEOTIDE SEQUENCE</scope>
</reference>
<organism evidence="1 2">
    <name type="scientific">Chironomus riparius</name>
    <dbReference type="NCBI Taxonomy" id="315576"/>
    <lineage>
        <taxon>Eukaryota</taxon>
        <taxon>Metazoa</taxon>
        <taxon>Ecdysozoa</taxon>
        <taxon>Arthropoda</taxon>
        <taxon>Hexapoda</taxon>
        <taxon>Insecta</taxon>
        <taxon>Pterygota</taxon>
        <taxon>Neoptera</taxon>
        <taxon>Endopterygota</taxon>
        <taxon>Diptera</taxon>
        <taxon>Nematocera</taxon>
        <taxon>Chironomoidea</taxon>
        <taxon>Chironomidae</taxon>
        <taxon>Chironominae</taxon>
        <taxon>Chironomus</taxon>
    </lineage>
</organism>
<sequence length="150" mass="16380">MKFEEFCLKLLSFPWLAKLSGWKHHCTEYTQTPFPIITLPGGTFYPTESSATTSPFTFAPTVTPTNPQATTTVNPNTCPPFPTICNPPSGSGGDFGDNSIDPRLVRNKRQTVNGCPCIDIRSALNLLISKGMLGEIPQNKLKNVKSEMSS</sequence>
<accession>A0A9N9WUL3</accession>